<feature type="compositionally biased region" description="Pro residues" evidence="1">
    <location>
        <begin position="190"/>
        <end position="205"/>
    </location>
</feature>
<dbReference type="AlphaFoldDB" id="A0A8J5MV76"/>
<reference evidence="3" key="1">
    <citation type="journal article" date="2021" name="Sci. Adv.">
        <title>The American lobster genome reveals insights on longevity, neural, and immune adaptations.</title>
        <authorList>
            <person name="Polinski J.M."/>
            <person name="Zimin A.V."/>
            <person name="Clark K.F."/>
            <person name="Kohn A.B."/>
            <person name="Sadowski N."/>
            <person name="Timp W."/>
            <person name="Ptitsyn A."/>
            <person name="Khanna P."/>
            <person name="Romanova D.Y."/>
            <person name="Williams P."/>
            <person name="Greenwood S.J."/>
            <person name="Moroz L.L."/>
            <person name="Walt D.R."/>
            <person name="Bodnar A.G."/>
        </authorList>
    </citation>
    <scope>NUCLEOTIDE SEQUENCE</scope>
    <source>
        <strain evidence="3">GMGI-L3</strain>
    </source>
</reference>
<comment type="caution">
    <text evidence="3">The sequence shown here is derived from an EMBL/GenBank/DDBJ whole genome shotgun (WGS) entry which is preliminary data.</text>
</comment>
<evidence type="ECO:0000256" key="1">
    <source>
        <dbReference type="SAM" id="MobiDB-lite"/>
    </source>
</evidence>
<feature type="region of interest" description="Disordered" evidence="1">
    <location>
        <begin position="597"/>
        <end position="619"/>
    </location>
</feature>
<feature type="chain" id="PRO_5035213441" evidence="2">
    <location>
        <begin position="35"/>
        <end position="1039"/>
    </location>
</feature>
<keyword evidence="2" id="KW-0732">Signal</keyword>
<feature type="region of interest" description="Disordered" evidence="1">
    <location>
        <begin position="152"/>
        <end position="212"/>
    </location>
</feature>
<feature type="compositionally biased region" description="Pro residues" evidence="1">
    <location>
        <begin position="158"/>
        <end position="181"/>
    </location>
</feature>
<dbReference type="Proteomes" id="UP000747542">
    <property type="component" value="Unassembled WGS sequence"/>
</dbReference>
<accession>A0A8J5MV76</accession>
<evidence type="ECO:0000313" key="4">
    <source>
        <dbReference type="Proteomes" id="UP000747542"/>
    </source>
</evidence>
<gene>
    <name evidence="3" type="ORF">Hamer_G020751</name>
</gene>
<feature type="signal peptide" evidence="2">
    <location>
        <begin position="1"/>
        <end position="34"/>
    </location>
</feature>
<evidence type="ECO:0000313" key="3">
    <source>
        <dbReference type="EMBL" id="KAG7164239.1"/>
    </source>
</evidence>
<evidence type="ECO:0000256" key="2">
    <source>
        <dbReference type="SAM" id="SignalP"/>
    </source>
</evidence>
<feature type="region of interest" description="Disordered" evidence="1">
    <location>
        <begin position="250"/>
        <end position="321"/>
    </location>
</feature>
<organism evidence="3 4">
    <name type="scientific">Homarus americanus</name>
    <name type="common">American lobster</name>
    <dbReference type="NCBI Taxonomy" id="6706"/>
    <lineage>
        <taxon>Eukaryota</taxon>
        <taxon>Metazoa</taxon>
        <taxon>Ecdysozoa</taxon>
        <taxon>Arthropoda</taxon>
        <taxon>Crustacea</taxon>
        <taxon>Multicrustacea</taxon>
        <taxon>Malacostraca</taxon>
        <taxon>Eumalacostraca</taxon>
        <taxon>Eucarida</taxon>
        <taxon>Decapoda</taxon>
        <taxon>Pleocyemata</taxon>
        <taxon>Astacidea</taxon>
        <taxon>Nephropoidea</taxon>
        <taxon>Nephropidae</taxon>
        <taxon>Homarus</taxon>
    </lineage>
</organism>
<dbReference type="EMBL" id="JAHLQT010025502">
    <property type="protein sequence ID" value="KAG7164239.1"/>
    <property type="molecule type" value="Genomic_DNA"/>
</dbReference>
<protein>
    <submittedName>
        <fullName evidence="3">Uncharacterized protein</fullName>
    </submittedName>
</protein>
<feature type="compositionally biased region" description="Pro residues" evidence="1">
    <location>
        <begin position="252"/>
        <end position="261"/>
    </location>
</feature>
<keyword evidence="4" id="KW-1185">Reference proteome</keyword>
<sequence>MRRRGVKTTLSWGPCFRLLWSLLSLSLLVPAVSGEVHQRFRPTDTTRLQDTATITDTHLTDTGWLHFLTLTDTGLLGSQDTQDVGTHPTSKTLVERRVSETWTGSSTATTVVEDDPAATQLKEDGDLVAEESLSAPIFVTIVQRNHEADYFLDKHPVHPSPSPYHHPPEYYPPPPPPPSYHPEPEHHPPPPKYHPVPEYHPPIPPSKYYHDKGYHSYETETKYYHASDYNEPSYHKPKFYPETLYDHKLEYHPPPPPPLPLSKPEKGYQYDPPVYHPPSHHDYLPPPPPPPKPYHETDYYHEPDYYHPEVHHHHPPPPKYEYHLDVYDRKDDYKPQYYDHPYPDPYLDHTEPVEEVKHEYRKGSRSFEYGVSQLASLHVNRDALYEDAPPHGFIKAKYEPPAVYHPEPLYSPPPPPTYHRYNKAPRPYPPTPFAPHHDLKPKHPPNTKYLLPVHQDDLLPPLKLYHDVPMPAPLPSLEDVDPLIFKPLRPYNDHFNAAISVPVGKDFVFSVPSKLFPRHNPFNFKLNVEDHKSSKLSEVTNSFTAKSLPYNLPTYESTTFTAEEAESLSQQGLTYTTATPAKPSLLPTAYTLSPVTSTTSSKVFESSDRTPEVPETSSPLTFAASESPVASTEVVPTPTVSPNNLVFPEQKIKRRPLKDTLENSEGGKSLEVLTQPTVTTPKLRLTPSDLIMNPVVITTHTQNEKPVMSESLVTDDSPEMTNETILLIEDSTNTPDRLADTLVQTPVTTQQSVGETETIRLTHTPDGLVDASVETPTTQQIVDEIQLSRLTAKDKLQRLRIMDEVNVRETSSQPTSTQTIQSSKDLFELFYPNHNPTSLAPLSPNTINHTDINKLARFFLFNKKEADTSESLAKNLLPEEAKILTSTEQQTLRPISISKQNVTILQFPRELPSDPIAEGGFQPVLNPSKPINNNRTDQTLIPNNYGIMFPSNMSTLLPSICGTIQTPSNVMYDSRSSSHIYSKTISTVHMLPGNTYGSNRPSRWLVTAQKVKILSLEGRVRTTPNAQVNGKGKRWSFPM</sequence>
<proteinExistence type="predicted"/>
<feature type="compositionally biased region" description="Basic and acidic residues" evidence="1">
    <location>
        <begin position="293"/>
        <end position="309"/>
    </location>
</feature>
<name>A0A8J5MV76_HOMAM</name>